<dbReference type="EMBL" id="SLWS01000008">
    <property type="protein sequence ID" value="TCO54910.1"/>
    <property type="molecule type" value="Genomic_DNA"/>
</dbReference>
<dbReference type="Proteomes" id="UP000295680">
    <property type="component" value="Unassembled WGS sequence"/>
</dbReference>
<evidence type="ECO:0000313" key="1">
    <source>
        <dbReference type="EMBL" id="TCO54910.1"/>
    </source>
</evidence>
<dbReference type="AlphaFoldDB" id="A0A4V2S673"/>
<comment type="caution">
    <text evidence="1">The sequence shown here is derived from an EMBL/GenBank/DDBJ whole genome shotgun (WGS) entry which is preliminary data.</text>
</comment>
<accession>A0A4V2S673</accession>
<gene>
    <name evidence="1" type="ORF">EV192_108198</name>
</gene>
<protein>
    <submittedName>
        <fullName evidence="1">Uncharacterized protein</fullName>
    </submittedName>
</protein>
<keyword evidence="2" id="KW-1185">Reference proteome</keyword>
<sequence>MLAASLRADSGDLSMYAGFLINTLSASLPAEMVEVERKRGLFGRAKEDSPVLSVGVLFGDHRYTLRREGVGKPVVAQIRHESGGVVMRTETVGMDVWSSQLASALAEYAKSHAAAAQALQKLTSPEMP</sequence>
<organism evidence="1 2">
    <name type="scientific">Actinocrispum wychmicini</name>
    <dbReference type="NCBI Taxonomy" id="1213861"/>
    <lineage>
        <taxon>Bacteria</taxon>
        <taxon>Bacillati</taxon>
        <taxon>Actinomycetota</taxon>
        <taxon>Actinomycetes</taxon>
        <taxon>Pseudonocardiales</taxon>
        <taxon>Pseudonocardiaceae</taxon>
        <taxon>Actinocrispum</taxon>
    </lineage>
</organism>
<proteinExistence type="predicted"/>
<reference evidence="1 2" key="1">
    <citation type="submission" date="2019-03" db="EMBL/GenBank/DDBJ databases">
        <title>Genomic Encyclopedia of Type Strains, Phase IV (KMG-IV): sequencing the most valuable type-strain genomes for metagenomic binning, comparative biology and taxonomic classification.</title>
        <authorList>
            <person name="Goeker M."/>
        </authorList>
    </citation>
    <scope>NUCLEOTIDE SEQUENCE [LARGE SCALE GENOMIC DNA]</scope>
    <source>
        <strain evidence="1 2">DSM 45934</strain>
    </source>
</reference>
<evidence type="ECO:0000313" key="2">
    <source>
        <dbReference type="Proteomes" id="UP000295680"/>
    </source>
</evidence>
<name>A0A4V2S673_9PSEU</name>